<dbReference type="Gene3D" id="3.40.50.1000">
    <property type="entry name" value="HAD superfamily/HAD-like"/>
    <property type="match status" value="1"/>
</dbReference>
<feature type="transmembrane region" description="Helical" evidence="8">
    <location>
        <begin position="593"/>
        <end position="612"/>
    </location>
</feature>
<keyword evidence="5" id="KW-1278">Translocase</keyword>
<gene>
    <name evidence="10" type="ORF">CSA56_05075</name>
</gene>
<dbReference type="Pfam" id="PF00122">
    <property type="entry name" value="E1-E2_ATPase"/>
    <property type="match status" value="1"/>
</dbReference>
<keyword evidence="3 8" id="KW-0812">Transmembrane</keyword>
<dbReference type="NCBIfam" id="TIGR01511">
    <property type="entry name" value="ATPase-IB1_Cu"/>
    <property type="match status" value="1"/>
</dbReference>
<dbReference type="InterPro" id="IPR051014">
    <property type="entry name" value="Cation_Transport_ATPase_IB"/>
</dbReference>
<dbReference type="Gene3D" id="3.40.1110.10">
    <property type="entry name" value="Calcium-transporting ATPase, cytoplasmic domain N"/>
    <property type="match status" value="1"/>
</dbReference>
<feature type="transmembrane region" description="Helical" evidence="8">
    <location>
        <begin position="257"/>
        <end position="277"/>
    </location>
</feature>
<keyword evidence="6 8" id="KW-1133">Transmembrane helix</keyword>
<dbReference type="PRINTS" id="PR00941">
    <property type="entry name" value="CDATPASE"/>
</dbReference>
<comment type="subcellular location">
    <subcellularLocation>
        <location evidence="8">Cell membrane</location>
    </subcellularLocation>
    <subcellularLocation>
        <location evidence="1">Membrane</location>
    </subcellularLocation>
</comment>
<evidence type="ECO:0000256" key="4">
    <source>
        <dbReference type="ARBA" id="ARBA00022723"/>
    </source>
</evidence>
<dbReference type="SFLD" id="SFLDF00027">
    <property type="entry name" value="p-type_atpase"/>
    <property type="match status" value="1"/>
</dbReference>
<dbReference type="GO" id="GO:0005886">
    <property type="term" value="C:plasma membrane"/>
    <property type="evidence" value="ECO:0007669"/>
    <property type="project" value="UniProtKB-SubCell"/>
</dbReference>
<dbReference type="FunFam" id="2.70.150.10:FF:000002">
    <property type="entry name" value="Copper-transporting ATPase 1, putative"/>
    <property type="match status" value="1"/>
</dbReference>
<feature type="transmembrane region" description="Helical" evidence="8">
    <location>
        <begin position="28"/>
        <end position="50"/>
    </location>
</feature>
<keyword evidence="8" id="KW-0547">Nucleotide-binding</keyword>
<dbReference type="CDD" id="cd02079">
    <property type="entry name" value="P-type_ATPase_HM"/>
    <property type="match status" value="1"/>
</dbReference>
<dbReference type="InterPro" id="IPR023298">
    <property type="entry name" value="ATPase_P-typ_TM_dom_sf"/>
</dbReference>
<dbReference type="NCBIfam" id="TIGR01525">
    <property type="entry name" value="ATPase-IB_hvy"/>
    <property type="match status" value="1"/>
</dbReference>
<dbReference type="InterPro" id="IPR008250">
    <property type="entry name" value="ATPase_P-typ_transduc_dom_A_sf"/>
</dbReference>
<dbReference type="InterPro" id="IPR059000">
    <property type="entry name" value="ATPase_P-type_domA"/>
</dbReference>
<dbReference type="InterPro" id="IPR023299">
    <property type="entry name" value="ATPase_P-typ_cyto_dom_N"/>
</dbReference>
<dbReference type="InterPro" id="IPR027256">
    <property type="entry name" value="P-typ_ATPase_IB"/>
</dbReference>
<evidence type="ECO:0000313" key="10">
    <source>
        <dbReference type="EMBL" id="PIE35226.1"/>
    </source>
</evidence>
<accession>A0A2G6KHS3</accession>
<dbReference type="Proteomes" id="UP000230821">
    <property type="component" value="Unassembled WGS sequence"/>
</dbReference>
<dbReference type="Gene3D" id="2.70.150.10">
    <property type="entry name" value="Calcium-transporting ATPase, cytoplasmic transduction domain A"/>
    <property type="match status" value="1"/>
</dbReference>
<evidence type="ECO:0000256" key="3">
    <source>
        <dbReference type="ARBA" id="ARBA00022692"/>
    </source>
</evidence>
<dbReference type="SUPFAM" id="SSF56784">
    <property type="entry name" value="HAD-like"/>
    <property type="match status" value="1"/>
</dbReference>
<sequence length="643" mass="68004">MNITQPIGHAPTICKTAPPGFFTKYRKFLLAPGSLITAANALLLALGFVAEISHWQLAADVLFLASALVGGFPIFKLAAGNILREFNLTAGVMVSIAIIAAMIAGEYSAAALVAFMMLVGEMLEDFTVARADNALHALESLIPETVTIRKNDRDMDVALDSVRKGDIVLVRPGGRIPVDGVIAAGDASVNQAAITGESIPVDKEAGDRVFAGSLCASGALEIRVTGTGSETTLDNMIRLVKEARSTQTPVQRIANKYAQYLTPLAIGIAILTDFITHDIMRSITVLIVICPCSLVLATPTAVVAAIGNAAKAGVLVKNGAAMEQIGRVDVVAFDKTGTLTLGEPHLQEVISLNGFEPDHLLGLAASAERSSEHPLAQTIVRAAHNKHLSLKTPEYFETLAGHGIRSTLDGRDIAIGRRMLQTRHIAVPDEAHTRIAELEAQGSTVVPMAIDGELAGLLTISDTIRPESQNVIAQLKALGIQQTVLISGDNQAVADSIGKESGVDRVYGGMLPEHKLDLIADAQQQGLKAAYIGDGVNDAPTLAKADISIAMGSIGTNVAMETADIVLLLDRIERIPYLIDLSRSTLTVIRNNVIFSMSINILSVVLSMTGLIGPVFGAIMHEVSALPVVANSARLIQRKSKYM</sequence>
<dbReference type="SUPFAM" id="SSF81653">
    <property type="entry name" value="Calcium ATPase, transduction domain A"/>
    <property type="match status" value="1"/>
</dbReference>
<dbReference type="AlphaFoldDB" id="A0A2G6KHS3"/>
<dbReference type="Pfam" id="PF00702">
    <property type="entry name" value="Hydrolase"/>
    <property type="match status" value="1"/>
</dbReference>
<evidence type="ECO:0000313" key="11">
    <source>
        <dbReference type="Proteomes" id="UP000230821"/>
    </source>
</evidence>
<evidence type="ECO:0000256" key="5">
    <source>
        <dbReference type="ARBA" id="ARBA00022967"/>
    </source>
</evidence>
<keyword evidence="7 8" id="KW-0472">Membrane</keyword>
<dbReference type="PROSITE" id="PS00154">
    <property type="entry name" value="ATPASE_E1_E2"/>
    <property type="match status" value="1"/>
</dbReference>
<dbReference type="InterPro" id="IPR023214">
    <property type="entry name" value="HAD_sf"/>
</dbReference>
<dbReference type="GO" id="GO:0019829">
    <property type="term" value="F:ATPase-coupled monoatomic cation transmembrane transporter activity"/>
    <property type="evidence" value="ECO:0007669"/>
    <property type="project" value="InterPro"/>
</dbReference>
<reference evidence="10 11" key="1">
    <citation type="submission" date="2017-10" db="EMBL/GenBank/DDBJ databases">
        <title>Novel microbial diversity and functional potential in the marine mammal oral microbiome.</title>
        <authorList>
            <person name="Dudek N.K."/>
            <person name="Sun C.L."/>
            <person name="Burstein D."/>
            <person name="Kantor R.S."/>
            <person name="Aliaga Goltsman D.S."/>
            <person name="Bik E.M."/>
            <person name="Thomas B.C."/>
            <person name="Banfield J.F."/>
            <person name="Relman D.A."/>
        </authorList>
    </citation>
    <scope>NUCLEOTIDE SEQUENCE [LARGE SCALE GENOMIC DNA]</scope>
    <source>
        <strain evidence="10">DOLJORAL78_47_16</strain>
    </source>
</reference>
<keyword evidence="4 8" id="KW-0479">Metal-binding</keyword>
<dbReference type="NCBIfam" id="TIGR01494">
    <property type="entry name" value="ATPase_P-type"/>
    <property type="match status" value="1"/>
</dbReference>
<dbReference type="PANTHER" id="PTHR48085">
    <property type="entry name" value="CADMIUM/ZINC-TRANSPORTING ATPASE HMA2-RELATED"/>
    <property type="match status" value="1"/>
</dbReference>
<dbReference type="InterPro" id="IPR001757">
    <property type="entry name" value="P_typ_ATPase"/>
</dbReference>
<dbReference type="PANTHER" id="PTHR48085:SF5">
    <property type="entry name" value="CADMIUM_ZINC-TRANSPORTING ATPASE HMA4-RELATED"/>
    <property type="match status" value="1"/>
</dbReference>
<evidence type="ECO:0000256" key="2">
    <source>
        <dbReference type="ARBA" id="ARBA00006024"/>
    </source>
</evidence>
<feature type="domain" description="P-type ATPase A" evidence="9">
    <location>
        <begin position="141"/>
        <end position="241"/>
    </location>
</feature>
<name>A0A2G6KHS3_9BACT</name>
<comment type="similarity">
    <text evidence="2 8">Belongs to the cation transport ATPase (P-type) (TC 3.A.3) family. Type IB subfamily.</text>
</comment>
<evidence type="ECO:0000256" key="8">
    <source>
        <dbReference type="RuleBase" id="RU362081"/>
    </source>
</evidence>
<dbReference type="SUPFAM" id="SSF81665">
    <property type="entry name" value="Calcium ATPase, transmembrane domain M"/>
    <property type="match status" value="1"/>
</dbReference>
<dbReference type="SFLD" id="SFLDG00002">
    <property type="entry name" value="C1.7:_P-type_atpase_like"/>
    <property type="match status" value="1"/>
</dbReference>
<dbReference type="PRINTS" id="PR00119">
    <property type="entry name" value="CATATPASE"/>
</dbReference>
<dbReference type="GO" id="GO:0016887">
    <property type="term" value="F:ATP hydrolysis activity"/>
    <property type="evidence" value="ECO:0007669"/>
    <property type="project" value="InterPro"/>
</dbReference>
<comment type="caution">
    <text evidence="10">The sequence shown here is derived from an EMBL/GenBank/DDBJ whole genome shotgun (WGS) entry which is preliminary data.</text>
</comment>
<feature type="transmembrane region" description="Helical" evidence="8">
    <location>
        <begin position="57"/>
        <end position="75"/>
    </location>
</feature>
<dbReference type="InterPro" id="IPR018303">
    <property type="entry name" value="ATPase_P-typ_P_site"/>
</dbReference>
<evidence type="ECO:0000256" key="1">
    <source>
        <dbReference type="ARBA" id="ARBA00004370"/>
    </source>
</evidence>
<dbReference type="GO" id="GO:0046872">
    <property type="term" value="F:metal ion binding"/>
    <property type="evidence" value="ECO:0007669"/>
    <property type="project" value="UniProtKB-KW"/>
</dbReference>
<dbReference type="InterPro" id="IPR044492">
    <property type="entry name" value="P_typ_ATPase_HD_dom"/>
</dbReference>
<proteinExistence type="inferred from homology"/>
<evidence type="ECO:0000256" key="7">
    <source>
        <dbReference type="ARBA" id="ARBA00023136"/>
    </source>
</evidence>
<dbReference type="EMBL" id="PDSK01000051">
    <property type="protein sequence ID" value="PIE35226.1"/>
    <property type="molecule type" value="Genomic_DNA"/>
</dbReference>
<keyword evidence="8" id="KW-0067">ATP-binding</keyword>
<feature type="transmembrane region" description="Helical" evidence="8">
    <location>
        <begin position="283"/>
        <end position="307"/>
    </location>
</feature>
<organism evidence="10 11">
    <name type="scientific">candidate division KSB3 bacterium</name>
    <dbReference type="NCBI Taxonomy" id="2044937"/>
    <lineage>
        <taxon>Bacteria</taxon>
        <taxon>candidate division KSB3</taxon>
    </lineage>
</organism>
<dbReference type="SFLD" id="SFLDS00003">
    <property type="entry name" value="Haloacid_Dehalogenase"/>
    <property type="match status" value="1"/>
</dbReference>
<keyword evidence="8" id="KW-1003">Cell membrane</keyword>
<evidence type="ECO:0000256" key="6">
    <source>
        <dbReference type="ARBA" id="ARBA00022989"/>
    </source>
</evidence>
<evidence type="ECO:0000259" key="9">
    <source>
        <dbReference type="Pfam" id="PF00122"/>
    </source>
</evidence>
<feature type="transmembrane region" description="Helical" evidence="8">
    <location>
        <begin position="95"/>
        <end position="120"/>
    </location>
</feature>
<dbReference type="GO" id="GO:0005524">
    <property type="term" value="F:ATP binding"/>
    <property type="evidence" value="ECO:0007669"/>
    <property type="project" value="UniProtKB-UniRule"/>
</dbReference>
<dbReference type="InterPro" id="IPR036412">
    <property type="entry name" value="HAD-like_sf"/>
</dbReference>
<protein>
    <submittedName>
        <fullName evidence="10">Copper-translocating P-type ATPase</fullName>
    </submittedName>
</protein>